<sequence length="119" mass="13689">MVKGKVDHDVAGLMFTIEDQDRQINGLQKQLRKQAKQISDLSLELQASQRQYAGVNEQLGTSQKRALNLTQDLEEMRNNLEKSHIFNSFAKELSKVPSKTTMVPEHYDVKRDPRFALMD</sequence>
<evidence type="ECO:0000313" key="6">
    <source>
        <dbReference type="Proteomes" id="UP000616769"/>
    </source>
</evidence>
<evidence type="ECO:0000313" key="4">
    <source>
        <dbReference type="EnsemblMetazoa" id="KAF7491606.1"/>
    </source>
</evidence>
<dbReference type="Gene3D" id="1.20.5.340">
    <property type="match status" value="1"/>
</dbReference>
<dbReference type="EMBL" id="JXLN01013600">
    <property type="protein sequence ID" value="KPM09474.1"/>
    <property type="molecule type" value="Genomic_DNA"/>
</dbReference>
<dbReference type="Proteomes" id="UP000616769">
    <property type="component" value="Unassembled WGS sequence"/>
</dbReference>
<dbReference type="VEuPathDB" id="VectorBase:SSCA002933"/>
<protein>
    <submittedName>
        <fullName evidence="3 4">Myosin tail domain containing protein</fullName>
    </submittedName>
</protein>
<reference evidence="5" key="2">
    <citation type="journal article" date="2020" name="PLoS Negl. Trop. Dis.">
        <title>High-quality nuclear genome for Sarcoptes scabiei-A critical resource for a neglected parasite.</title>
        <authorList>
            <person name="Korhonen P.K."/>
            <person name="Gasser R.B."/>
            <person name="Ma G."/>
            <person name="Wang T."/>
            <person name="Stroehlein A.J."/>
            <person name="Young N.D."/>
            <person name="Ang C.S."/>
            <person name="Fernando D.D."/>
            <person name="Lu H.C."/>
            <person name="Taylor S."/>
            <person name="Reynolds S.L."/>
            <person name="Mofiz E."/>
            <person name="Najaraj S.H."/>
            <person name="Gowda H."/>
            <person name="Madugundu A."/>
            <person name="Renuse S."/>
            <person name="Holt D."/>
            <person name="Pandey A."/>
            <person name="Papenfuss A.T."/>
            <person name="Fischer K."/>
        </authorList>
    </citation>
    <scope>NUCLEOTIDE SEQUENCE [LARGE SCALE GENOMIC DNA]</scope>
</reference>
<dbReference type="EnsemblMetazoa" id="SSS_2711s_mrna">
    <property type="protein sequence ID" value="KAF7491606.1"/>
    <property type="gene ID" value="SSS_2711"/>
</dbReference>
<evidence type="ECO:0000313" key="2">
    <source>
        <dbReference type="EMBL" id="KAF7491606.1"/>
    </source>
</evidence>
<name>A0A132AER6_SARSC</name>
<keyword evidence="1" id="KW-0175">Coiled coil</keyword>
<organism evidence="3 6">
    <name type="scientific">Sarcoptes scabiei</name>
    <name type="common">Itch mite</name>
    <name type="synonym">Acarus scabiei</name>
    <dbReference type="NCBI Taxonomy" id="52283"/>
    <lineage>
        <taxon>Eukaryota</taxon>
        <taxon>Metazoa</taxon>
        <taxon>Ecdysozoa</taxon>
        <taxon>Arthropoda</taxon>
        <taxon>Chelicerata</taxon>
        <taxon>Arachnida</taxon>
        <taxon>Acari</taxon>
        <taxon>Acariformes</taxon>
        <taxon>Sarcoptiformes</taxon>
        <taxon>Astigmata</taxon>
        <taxon>Psoroptidia</taxon>
        <taxon>Sarcoptoidea</taxon>
        <taxon>Sarcoptidae</taxon>
        <taxon>Sarcoptinae</taxon>
        <taxon>Sarcoptes</taxon>
    </lineage>
</organism>
<dbReference type="AlphaFoldDB" id="A0A132AER6"/>
<evidence type="ECO:0000313" key="3">
    <source>
        <dbReference type="EMBL" id="KPM09474.1"/>
    </source>
</evidence>
<reference evidence="2" key="3">
    <citation type="submission" date="2020-01" db="EMBL/GenBank/DDBJ databases">
        <authorList>
            <person name="Korhonen P.K.K."/>
            <person name="Guangxu M.G."/>
            <person name="Wang T.W."/>
            <person name="Stroehlein A.J.S."/>
            <person name="Young N.D."/>
            <person name="Ang C.-S.A."/>
            <person name="Fernando D.W.F."/>
            <person name="Lu H.L."/>
            <person name="Taylor S.T."/>
            <person name="Ehtesham M.E.M."/>
            <person name="Najaraj S.H.N."/>
            <person name="Harsha G.H.G."/>
            <person name="Madugundu A.M."/>
            <person name="Renuse S.R."/>
            <person name="Holt D.H."/>
            <person name="Pandey A.P."/>
            <person name="Papenfuss A.P."/>
            <person name="Gasser R.B.G."/>
            <person name="Fischer K.F."/>
        </authorList>
    </citation>
    <scope>NUCLEOTIDE SEQUENCE</scope>
    <source>
        <strain evidence="2">SSS_KF_BRIS2020</strain>
    </source>
</reference>
<keyword evidence="5" id="KW-1185">Reference proteome</keyword>
<evidence type="ECO:0000313" key="5">
    <source>
        <dbReference type="Proteomes" id="UP000070412"/>
    </source>
</evidence>
<accession>A0A132AER6</accession>
<dbReference type="SUPFAM" id="SSF90257">
    <property type="entry name" value="Myosin rod fragments"/>
    <property type="match status" value="1"/>
</dbReference>
<evidence type="ECO:0000256" key="1">
    <source>
        <dbReference type="SAM" id="Coils"/>
    </source>
</evidence>
<reference evidence="3 6" key="1">
    <citation type="journal article" date="2015" name="Parasit. Vectors">
        <title>Draft genome of the scabies mite.</title>
        <authorList>
            <person name="Rider S.D.Jr."/>
            <person name="Morgan M.S."/>
            <person name="Arlian L.G."/>
        </authorList>
    </citation>
    <scope>NUCLEOTIDE SEQUENCE [LARGE SCALE GENOMIC DNA]</scope>
    <source>
        <strain evidence="3">Arlian Lab</strain>
    </source>
</reference>
<reference evidence="4" key="4">
    <citation type="submission" date="2022-06" db="UniProtKB">
        <authorList>
            <consortium name="EnsemblMetazoa"/>
        </authorList>
    </citation>
    <scope>IDENTIFICATION</scope>
</reference>
<gene>
    <name evidence="3" type="ORF">QR98_0080110</name>
    <name evidence="2" type="ORF">SSS_2711</name>
</gene>
<dbReference type="EMBL" id="WVUK01000058">
    <property type="protein sequence ID" value="KAF7491606.1"/>
    <property type="molecule type" value="Genomic_DNA"/>
</dbReference>
<proteinExistence type="predicted"/>
<dbReference type="OrthoDB" id="6424647at2759"/>
<feature type="coiled-coil region" evidence="1">
    <location>
        <begin position="17"/>
        <end position="79"/>
    </location>
</feature>
<dbReference type="Proteomes" id="UP000070412">
    <property type="component" value="Unassembled WGS sequence"/>
</dbReference>